<proteinExistence type="predicted"/>
<sequence length="59" mass="6246">MARYSLSTSQKTGCCPTIMSRAVPPPTAVMMPIMQPPIMSMPDAVAAIEPDAAKTQVPK</sequence>
<evidence type="ECO:0000313" key="1">
    <source>
        <dbReference type="EMBL" id="JAC83800.1"/>
    </source>
</evidence>
<organism evidence="1">
    <name type="scientific">Tetraselmis sp. GSL018</name>
    <dbReference type="NCBI Taxonomy" id="582737"/>
    <lineage>
        <taxon>Eukaryota</taxon>
        <taxon>Viridiplantae</taxon>
        <taxon>Chlorophyta</taxon>
        <taxon>core chlorophytes</taxon>
        <taxon>Chlorodendrophyceae</taxon>
        <taxon>Chlorodendrales</taxon>
        <taxon>Chlorodendraceae</taxon>
        <taxon>Tetraselmis</taxon>
    </lineage>
</organism>
<dbReference type="EMBL" id="GBEZ01001149">
    <property type="protein sequence ID" value="JAC83800.1"/>
    <property type="molecule type" value="Transcribed_RNA"/>
</dbReference>
<name>A0A061SLN3_9CHLO</name>
<gene>
    <name evidence="1" type="ORF">TSPGSL018_2473</name>
</gene>
<reference evidence="1" key="1">
    <citation type="submission" date="2014-05" db="EMBL/GenBank/DDBJ databases">
        <title>The transcriptome of the halophilic microalga Tetraselmis sp. GSL018 isolated from the Great Salt Lake, Utah.</title>
        <authorList>
            <person name="Jinkerson R.E."/>
            <person name="D'Adamo S."/>
            <person name="Posewitz M.C."/>
        </authorList>
    </citation>
    <scope>NUCLEOTIDE SEQUENCE</scope>
    <source>
        <strain evidence="1">GSL018</strain>
    </source>
</reference>
<dbReference type="AlphaFoldDB" id="A0A061SLN3"/>
<accession>A0A061SLN3</accession>
<protein>
    <submittedName>
        <fullName evidence="1">Uncharacterized protein</fullName>
    </submittedName>
</protein>